<feature type="transmembrane region" description="Helical" evidence="1">
    <location>
        <begin position="12"/>
        <end position="28"/>
    </location>
</feature>
<keyword evidence="1" id="KW-0472">Membrane</keyword>
<evidence type="ECO:0000256" key="1">
    <source>
        <dbReference type="SAM" id="Phobius"/>
    </source>
</evidence>
<keyword evidence="1" id="KW-0812">Transmembrane</keyword>
<sequence>MTAGRRRRSPFLTVVLTFIGALLLYLAVPNIGPTLRAARAEGTPGEFTARRLYCIQHPGHESCTWLGDFRTKSGEIRTDIALYGSDRTMLRAGESTRAVDVGRPNQVYGPGGSNEWIFTGLLLLAGLAILVFLYAPRSRGPARGRPAEEAAAGV</sequence>
<evidence type="ECO:0000313" key="2">
    <source>
        <dbReference type="EMBL" id="MBB4702481.1"/>
    </source>
</evidence>
<reference evidence="2 3" key="1">
    <citation type="submission" date="2020-08" db="EMBL/GenBank/DDBJ databases">
        <title>Sequencing the genomes of 1000 actinobacteria strains.</title>
        <authorList>
            <person name="Klenk H.-P."/>
        </authorList>
    </citation>
    <scope>NUCLEOTIDE SEQUENCE [LARGE SCALE GENOMIC DNA]</scope>
    <source>
        <strain evidence="2 3">DSM 45784</strain>
    </source>
</reference>
<proteinExistence type="predicted"/>
<dbReference type="Proteomes" id="UP000542210">
    <property type="component" value="Unassembled WGS sequence"/>
</dbReference>
<dbReference type="RefSeq" id="WP_184882272.1">
    <property type="nucleotide sequence ID" value="NZ_BOOV01000033.1"/>
</dbReference>
<organism evidence="2 3">
    <name type="scientific">Sphaerisporangium siamense</name>
    <dbReference type="NCBI Taxonomy" id="795645"/>
    <lineage>
        <taxon>Bacteria</taxon>
        <taxon>Bacillati</taxon>
        <taxon>Actinomycetota</taxon>
        <taxon>Actinomycetes</taxon>
        <taxon>Streptosporangiales</taxon>
        <taxon>Streptosporangiaceae</taxon>
        <taxon>Sphaerisporangium</taxon>
    </lineage>
</organism>
<keyword evidence="3" id="KW-1185">Reference proteome</keyword>
<evidence type="ECO:0008006" key="4">
    <source>
        <dbReference type="Google" id="ProtNLM"/>
    </source>
</evidence>
<dbReference type="AlphaFoldDB" id="A0A7W7D9F4"/>
<evidence type="ECO:0000313" key="3">
    <source>
        <dbReference type="Proteomes" id="UP000542210"/>
    </source>
</evidence>
<comment type="caution">
    <text evidence="2">The sequence shown here is derived from an EMBL/GenBank/DDBJ whole genome shotgun (WGS) entry which is preliminary data.</text>
</comment>
<accession>A0A7W7D9F4</accession>
<keyword evidence="1" id="KW-1133">Transmembrane helix</keyword>
<feature type="transmembrane region" description="Helical" evidence="1">
    <location>
        <begin position="116"/>
        <end position="135"/>
    </location>
</feature>
<gene>
    <name evidence="2" type="ORF">BJ982_004025</name>
</gene>
<protein>
    <recommendedName>
        <fullName evidence="4">DUF3592 domain-containing protein</fullName>
    </recommendedName>
</protein>
<dbReference type="EMBL" id="JACHND010000001">
    <property type="protein sequence ID" value="MBB4702481.1"/>
    <property type="molecule type" value="Genomic_DNA"/>
</dbReference>
<name>A0A7W7D9F4_9ACTN</name>